<evidence type="ECO:0000256" key="5">
    <source>
        <dbReference type="SAM" id="SignalP"/>
    </source>
</evidence>
<dbReference type="AlphaFoldDB" id="A0A1B6HI47"/>
<feature type="signal peptide" evidence="5">
    <location>
        <begin position="1"/>
        <end position="24"/>
    </location>
</feature>
<evidence type="ECO:0000256" key="2">
    <source>
        <dbReference type="ARBA" id="ARBA00012175"/>
    </source>
</evidence>
<feature type="coiled-coil region" evidence="4">
    <location>
        <begin position="205"/>
        <end position="232"/>
    </location>
</feature>
<comment type="similarity">
    <text evidence="1 3">Belongs to the polypeptide deformylase family.</text>
</comment>
<dbReference type="CDD" id="cd00487">
    <property type="entry name" value="Pep_deformylase"/>
    <property type="match status" value="1"/>
</dbReference>
<keyword evidence="4" id="KW-0175">Coiled coil</keyword>
<dbReference type="PANTHER" id="PTHR10458:SF22">
    <property type="entry name" value="PEPTIDE DEFORMYLASE"/>
    <property type="match status" value="1"/>
</dbReference>
<gene>
    <name evidence="6" type="ORF">g.8843</name>
</gene>
<name>A0A1B6HI47_9HEMI</name>
<dbReference type="Pfam" id="PF01327">
    <property type="entry name" value="Pep_deformylase"/>
    <property type="match status" value="1"/>
</dbReference>
<dbReference type="HAMAP" id="MF_00163">
    <property type="entry name" value="Pep_deformylase"/>
    <property type="match status" value="1"/>
</dbReference>
<dbReference type="EMBL" id="GECU01033377">
    <property type="protein sequence ID" value="JAS74329.1"/>
    <property type="molecule type" value="Transcribed_RNA"/>
</dbReference>
<keyword evidence="3" id="KW-0648">Protein biosynthesis</keyword>
<feature type="chain" id="PRO_5008584342" description="Peptide deformylase" evidence="5">
    <location>
        <begin position="25"/>
        <end position="235"/>
    </location>
</feature>
<dbReference type="InterPro" id="IPR036821">
    <property type="entry name" value="Peptide_deformylase_sf"/>
</dbReference>
<evidence type="ECO:0000313" key="6">
    <source>
        <dbReference type="EMBL" id="JAS74329.1"/>
    </source>
</evidence>
<dbReference type="GO" id="GO:0046872">
    <property type="term" value="F:metal ion binding"/>
    <property type="evidence" value="ECO:0007669"/>
    <property type="project" value="UniProtKB-KW"/>
</dbReference>
<dbReference type="GO" id="GO:0042586">
    <property type="term" value="F:peptide deformylase activity"/>
    <property type="evidence" value="ECO:0007669"/>
    <property type="project" value="UniProtKB-EC"/>
</dbReference>
<dbReference type="EC" id="3.5.1.88" evidence="2 3"/>
<dbReference type="GO" id="GO:0006412">
    <property type="term" value="P:translation"/>
    <property type="evidence" value="ECO:0007669"/>
    <property type="project" value="UniProtKB-KW"/>
</dbReference>
<keyword evidence="3" id="KW-0378">Hydrolase</keyword>
<comment type="function">
    <text evidence="3">Removes the formyl group from the N-terminal Met of newly synthesized proteins.</text>
</comment>
<dbReference type="PANTHER" id="PTHR10458">
    <property type="entry name" value="PEPTIDE DEFORMYLASE"/>
    <property type="match status" value="1"/>
</dbReference>
<evidence type="ECO:0000256" key="1">
    <source>
        <dbReference type="ARBA" id="ARBA00010759"/>
    </source>
</evidence>
<keyword evidence="5" id="KW-0732">Signal</keyword>
<protein>
    <recommendedName>
        <fullName evidence="2 3">Peptide deformylase</fullName>
        <ecNumber evidence="2 3">3.5.1.88</ecNumber>
    </recommendedName>
</protein>
<reference evidence="6" key="1">
    <citation type="submission" date="2015-11" db="EMBL/GenBank/DDBJ databases">
        <title>De novo transcriptome assembly of four potential Pierce s Disease insect vectors from Arizona vineyards.</title>
        <authorList>
            <person name="Tassone E.E."/>
        </authorList>
    </citation>
    <scope>NUCLEOTIDE SEQUENCE</scope>
</reference>
<proteinExistence type="inferred from homology"/>
<dbReference type="InterPro" id="IPR023635">
    <property type="entry name" value="Peptide_deformylase"/>
</dbReference>
<sequence>MELNSFSVFLFLLWLMLNAELSSMQSGGGNLFDKFSEMFSLSLLPDYVVADMSNLKETAHSTIRTKSPILGFPLTEQDKIDIKILETKFDNEKNCAGLAAPQIGISKRFIVFKVDKEGGIPQAFPKTVWINPTYKKASEETEIAYEQCFSVSGVTAPVKRYKRIHFTATDVNGSLVQGTAEGFAARVIQHETDHLEGILFIDLVARKKIITIKEFKRRLKKLEENEKMKKEQTNL</sequence>
<comment type="catalytic activity">
    <reaction evidence="3">
        <text>N-terminal N-formyl-L-methionyl-[peptide] + H2O = N-terminal L-methionyl-[peptide] + formate</text>
        <dbReference type="Rhea" id="RHEA:24420"/>
        <dbReference type="Rhea" id="RHEA-COMP:10639"/>
        <dbReference type="Rhea" id="RHEA-COMP:10640"/>
        <dbReference type="ChEBI" id="CHEBI:15377"/>
        <dbReference type="ChEBI" id="CHEBI:15740"/>
        <dbReference type="ChEBI" id="CHEBI:49298"/>
        <dbReference type="ChEBI" id="CHEBI:64731"/>
        <dbReference type="EC" id="3.5.1.88"/>
    </reaction>
</comment>
<dbReference type="Gene3D" id="3.90.45.10">
    <property type="entry name" value="Peptide deformylase"/>
    <property type="match status" value="1"/>
</dbReference>
<keyword evidence="3" id="KW-0479">Metal-binding</keyword>
<dbReference type="SUPFAM" id="SSF56420">
    <property type="entry name" value="Peptide deformylase"/>
    <property type="match status" value="1"/>
</dbReference>
<evidence type="ECO:0000256" key="3">
    <source>
        <dbReference type="RuleBase" id="RU362111"/>
    </source>
</evidence>
<accession>A0A1B6HI47</accession>
<dbReference type="PRINTS" id="PR01576">
    <property type="entry name" value="PDEFORMYLASE"/>
</dbReference>
<evidence type="ECO:0000256" key="4">
    <source>
        <dbReference type="SAM" id="Coils"/>
    </source>
</evidence>
<organism evidence="6">
    <name type="scientific">Homalodisca liturata</name>
    <dbReference type="NCBI Taxonomy" id="320908"/>
    <lineage>
        <taxon>Eukaryota</taxon>
        <taxon>Metazoa</taxon>
        <taxon>Ecdysozoa</taxon>
        <taxon>Arthropoda</taxon>
        <taxon>Hexapoda</taxon>
        <taxon>Insecta</taxon>
        <taxon>Pterygota</taxon>
        <taxon>Neoptera</taxon>
        <taxon>Paraneoptera</taxon>
        <taxon>Hemiptera</taxon>
        <taxon>Auchenorrhyncha</taxon>
        <taxon>Membracoidea</taxon>
        <taxon>Cicadellidae</taxon>
        <taxon>Cicadellinae</taxon>
        <taxon>Proconiini</taxon>
        <taxon>Homalodisca</taxon>
    </lineage>
</organism>